<dbReference type="InterPro" id="IPR002789">
    <property type="entry name" value="HerA_central"/>
</dbReference>
<comment type="catalytic activity">
    <reaction evidence="4">
        <text>ATP + H2O = ADP + phosphate + H(+)</text>
        <dbReference type="Rhea" id="RHEA:13065"/>
        <dbReference type="ChEBI" id="CHEBI:15377"/>
        <dbReference type="ChEBI" id="CHEBI:15378"/>
        <dbReference type="ChEBI" id="CHEBI:30616"/>
        <dbReference type="ChEBI" id="CHEBI:43474"/>
        <dbReference type="ChEBI" id="CHEBI:456216"/>
        <dbReference type="EC" id="5.6.2.4"/>
    </reaction>
</comment>
<dbReference type="GO" id="GO:0043138">
    <property type="term" value="F:3'-5' DNA helicase activity"/>
    <property type="evidence" value="ECO:0007669"/>
    <property type="project" value="UniProtKB-EC"/>
</dbReference>
<comment type="similarity">
    <text evidence="1">Belongs to the HerA family.</text>
</comment>
<evidence type="ECO:0000256" key="1">
    <source>
        <dbReference type="ARBA" id="ARBA00007816"/>
    </source>
</evidence>
<dbReference type="PANTHER" id="PTHR42957:SF1">
    <property type="entry name" value="HELICASE MJ1565-RELATED"/>
    <property type="match status" value="1"/>
</dbReference>
<dbReference type="GO" id="GO:0005524">
    <property type="term" value="F:ATP binding"/>
    <property type="evidence" value="ECO:0007669"/>
    <property type="project" value="UniProtKB-KW"/>
</dbReference>
<dbReference type="GO" id="GO:0043139">
    <property type="term" value="F:5'-3' DNA helicase activity"/>
    <property type="evidence" value="ECO:0007669"/>
    <property type="project" value="UniProtKB-EC"/>
</dbReference>
<dbReference type="InterPro" id="IPR027417">
    <property type="entry name" value="P-loop_NTPase"/>
</dbReference>
<evidence type="ECO:0000313" key="7">
    <source>
        <dbReference type="Proteomes" id="UP000722459"/>
    </source>
</evidence>
<reference evidence="6" key="1">
    <citation type="journal article" date="2021" name="ISME J.">
        <title>Mercury methylation by metabolically versatile and cosmopolitan marine bacteria.</title>
        <authorList>
            <person name="Lin H."/>
            <person name="Ascher D.B."/>
            <person name="Myung Y."/>
            <person name="Lamborg C.H."/>
            <person name="Hallam S.J."/>
            <person name="Gionfriddo C.M."/>
            <person name="Holt K.E."/>
            <person name="Moreau J.W."/>
        </authorList>
    </citation>
    <scope>NUCLEOTIDE SEQUENCE</scope>
    <source>
        <strain evidence="6">SI075_bin30</strain>
    </source>
</reference>
<organism evidence="6 7">
    <name type="scientific">Candidatus Iainarchaeum sp</name>
    <dbReference type="NCBI Taxonomy" id="3101447"/>
    <lineage>
        <taxon>Archaea</taxon>
        <taxon>Candidatus Iainarchaeota</taxon>
        <taxon>Candidatus Iainarchaeia</taxon>
        <taxon>Candidatus Iainarchaeales</taxon>
        <taxon>Candidatus Iainarchaeaceae</taxon>
        <taxon>Candidatus Iainarchaeum</taxon>
    </lineage>
</organism>
<protein>
    <submittedName>
        <fullName evidence="6">ATP-binding protein</fullName>
    </submittedName>
</protein>
<dbReference type="Gene3D" id="3.40.50.300">
    <property type="entry name" value="P-loop containing nucleotide triphosphate hydrolases"/>
    <property type="match status" value="2"/>
</dbReference>
<feature type="domain" description="Helicase HerA central" evidence="5">
    <location>
        <begin position="55"/>
        <end position="254"/>
    </location>
</feature>
<evidence type="ECO:0000256" key="4">
    <source>
        <dbReference type="ARBA" id="ARBA00048988"/>
    </source>
</evidence>
<evidence type="ECO:0000256" key="3">
    <source>
        <dbReference type="ARBA" id="ARBA00048954"/>
    </source>
</evidence>
<dbReference type="SUPFAM" id="SSF52540">
    <property type="entry name" value="P-loop containing nucleoside triphosphate hydrolases"/>
    <property type="match status" value="1"/>
</dbReference>
<dbReference type="EMBL" id="JABJNZ010000049">
    <property type="protein sequence ID" value="MBT4870665.1"/>
    <property type="molecule type" value="Genomic_DNA"/>
</dbReference>
<dbReference type="Pfam" id="PF01935">
    <property type="entry name" value="DUF87"/>
    <property type="match status" value="1"/>
</dbReference>
<name>A0A8T5GFB4_9ARCH</name>
<dbReference type="Proteomes" id="UP000722459">
    <property type="component" value="Unassembled WGS sequence"/>
</dbReference>
<proteinExistence type="inferred from homology"/>
<evidence type="ECO:0000259" key="5">
    <source>
        <dbReference type="Pfam" id="PF01935"/>
    </source>
</evidence>
<comment type="catalytic activity">
    <reaction evidence="3">
        <text>ATP + H2O = ADP + phosphate + H(+)</text>
        <dbReference type="Rhea" id="RHEA:13065"/>
        <dbReference type="ChEBI" id="CHEBI:15377"/>
        <dbReference type="ChEBI" id="CHEBI:15378"/>
        <dbReference type="ChEBI" id="CHEBI:30616"/>
        <dbReference type="ChEBI" id="CHEBI:43474"/>
        <dbReference type="ChEBI" id="CHEBI:456216"/>
        <dbReference type="EC" id="5.6.2.3"/>
    </reaction>
</comment>
<accession>A0A8T5GFB4</accession>
<dbReference type="InterPro" id="IPR008571">
    <property type="entry name" value="HerA-like"/>
</dbReference>
<dbReference type="AlphaFoldDB" id="A0A8T5GFB4"/>
<keyword evidence="6" id="KW-0067">ATP-binding</keyword>
<comment type="catalytic activity">
    <reaction evidence="2">
        <text>Couples ATP hydrolysis with the unwinding of duplex DNA by translocating in the 3'-5' direction.</text>
        <dbReference type="EC" id="5.6.2.4"/>
    </reaction>
</comment>
<evidence type="ECO:0000313" key="6">
    <source>
        <dbReference type="EMBL" id="MBT4870665.1"/>
    </source>
</evidence>
<gene>
    <name evidence="6" type="ORF">HON47_03770</name>
</gene>
<evidence type="ECO:0000256" key="2">
    <source>
        <dbReference type="ARBA" id="ARBA00034617"/>
    </source>
</evidence>
<comment type="caution">
    <text evidence="6">The sequence shown here is derived from an EMBL/GenBank/DDBJ whole genome shotgun (WGS) entry which is preliminary data.</text>
</comment>
<dbReference type="PANTHER" id="PTHR42957">
    <property type="entry name" value="HELICASE MJ1565-RELATED"/>
    <property type="match status" value="1"/>
</dbReference>
<keyword evidence="6" id="KW-0547">Nucleotide-binding</keyword>
<sequence>MDDQFSKEPAVLGRDLKDLEKYKAEGTAYLGKVVMSSGERPVLGRKVLVDVSRPHLMLICGKRGGGKSYTLAVLMEEMARLDPAIKNRVSAITIDTVGIFWGLKIPTKDTTGLDDWDLKSEKTDVQVLVPRGQLAFYEEKGLPIDGAFTLKCAELEETEWLALFKLSWMDPQGVLISRIVQKVKEKVGTYYGIDDLILAAKSDTDANKDVIQAVASRLEMAKSWGLIEKEGTKITDLAKPGKITVIDVSSYRQTGGAEGIKDIVVALVGKKIFEQRMLFRKEEEIKLINENKRTSKMPLVWMLIDEAHMFMPKEGENIALPILLEWVRVGRQPGLGLMLATQRPERLHPDAISQCDLFISHRMTSQPDIKAVGALRPTYMHTDLDKLYAQMPKQKGFALVIDDNTERVWMIKVRPRFSWDSSVTASAFLV</sequence>